<evidence type="ECO:0000256" key="1">
    <source>
        <dbReference type="ARBA" id="ARBA00006622"/>
    </source>
</evidence>
<dbReference type="InterPro" id="IPR011051">
    <property type="entry name" value="RmlC_Cupin_sf"/>
</dbReference>
<reference evidence="10 11" key="1">
    <citation type="journal article" date="2015" name="Genome Biol. Evol.">
        <title>Phylogenomic analyses indicate that early fungi evolved digesting cell walls of algal ancestors of land plants.</title>
        <authorList>
            <person name="Chang Y."/>
            <person name="Wang S."/>
            <person name="Sekimoto S."/>
            <person name="Aerts A.L."/>
            <person name="Choi C."/>
            <person name="Clum A."/>
            <person name="LaButti K.M."/>
            <person name="Lindquist E.A."/>
            <person name="Yee Ngan C."/>
            <person name="Ohm R.A."/>
            <person name="Salamov A.A."/>
            <person name="Grigoriev I.V."/>
            <person name="Spatafora J.W."/>
            <person name="Berbee M.L."/>
        </authorList>
    </citation>
    <scope>NUCLEOTIDE SEQUENCE [LARGE SCALE GENOMIC DNA]</scope>
    <source>
        <strain evidence="10 11">NRRL 1564</strain>
    </source>
</reference>
<dbReference type="SUPFAM" id="SSF51182">
    <property type="entry name" value="RmlC-like cupins"/>
    <property type="match status" value="1"/>
</dbReference>
<comment type="similarity">
    <text evidence="1 9">Belongs to the cysteine dioxygenase family.</text>
</comment>
<evidence type="ECO:0000313" key="11">
    <source>
        <dbReference type="Proteomes" id="UP000242474"/>
    </source>
</evidence>
<dbReference type="PANTHER" id="PTHR12918">
    <property type="entry name" value="CYSTEINE DIOXYGENASE"/>
    <property type="match status" value="1"/>
</dbReference>
<evidence type="ECO:0000256" key="8">
    <source>
        <dbReference type="PIRSR" id="PIRSR610300-51"/>
    </source>
</evidence>
<evidence type="ECO:0000256" key="4">
    <source>
        <dbReference type="ARBA" id="ARBA00022964"/>
    </source>
</evidence>
<dbReference type="STRING" id="763665.A0A2G5BCJ1"/>
<keyword evidence="11" id="KW-1185">Reference proteome</keyword>
<keyword evidence="3 8" id="KW-0479">Metal-binding</keyword>
<feature type="cross-link" description="3'-(S-cysteinyl)-tyrosine (Cys-Tyr)" evidence="7">
    <location>
        <begin position="109"/>
        <end position="175"/>
    </location>
</feature>
<dbReference type="AlphaFoldDB" id="A0A2G5BCJ1"/>
<dbReference type="Gene3D" id="2.60.120.10">
    <property type="entry name" value="Jelly Rolls"/>
    <property type="match status" value="1"/>
</dbReference>
<name>A0A2G5BCJ1_COERN</name>
<sequence>MPSAENPSTTSLEAIPKQPATMQELISSLNTVMGDQALGENNETVQRVKKLMRSYVSKSQDWEKYAVYQEGARYTRNLVDDGNGKYNLLILVWGENQASPIHDHAGSHCMMKLLAGQLDEDLFAWPSNEAEKSNLKKNRSAGLNTNSVAYMHDKIGLHRISNPSSEKKAVSLHLYSPPYDMCKVFDETTGAATSANCAAQRLGRSDHSTCSITSSSSICEKPLRPATRST</sequence>
<keyword evidence="4 9" id="KW-0223">Dioxygenase</keyword>
<dbReference type="Proteomes" id="UP000242474">
    <property type="component" value="Unassembled WGS sequence"/>
</dbReference>
<proteinExistence type="inferred from homology"/>
<keyword evidence="5 9" id="KW-0560">Oxidoreductase</keyword>
<dbReference type="InterPro" id="IPR014710">
    <property type="entry name" value="RmlC-like_jellyroll"/>
</dbReference>
<protein>
    <recommendedName>
        <fullName evidence="2 9">Cysteine dioxygenase</fullName>
        <ecNumber evidence="2 9">1.13.11.20</ecNumber>
    </recommendedName>
</protein>
<keyword evidence="6 8" id="KW-0408">Iron</keyword>
<evidence type="ECO:0000256" key="9">
    <source>
        <dbReference type="RuleBase" id="RU366010"/>
    </source>
</evidence>
<comment type="catalytic activity">
    <reaction evidence="9">
        <text>L-cysteine + O2 = 3-sulfino-L-alanine + H(+)</text>
        <dbReference type="Rhea" id="RHEA:20441"/>
        <dbReference type="ChEBI" id="CHEBI:15378"/>
        <dbReference type="ChEBI" id="CHEBI:15379"/>
        <dbReference type="ChEBI" id="CHEBI:35235"/>
        <dbReference type="ChEBI" id="CHEBI:61085"/>
        <dbReference type="EC" id="1.13.11.20"/>
    </reaction>
</comment>
<accession>A0A2G5BCJ1</accession>
<feature type="binding site" evidence="8">
    <location>
        <position position="104"/>
    </location>
    <ligand>
        <name>Fe cation</name>
        <dbReference type="ChEBI" id="CHEBI:24875"/>
        <note>catalytic</note>
    </ligand>
</feature>
<dbReference type="EMBL" id="KZ303498">
    <property type="protein sequence ID" value="PIA16733.1"/>
    <property type="molecule type" value="Genomic_DNA"/>
</dbReference>
<dbReference type="GO" id="GO:0008198">
    <property type="term" value="F:ferrous iron binding"/>
    <property type="evidence" value="ECO:0007669"/>
    <property type="project" value="TreeGrafter"/>
</dbReference>
<evidence type="ECO:0000256" key="6">
    <source>
        <dbReference type="ARBA" id="ARBA00023004"/>
    </source>
</evidence>
<evidence type="ECO:0000256" key="3">
    <source>
        <dbReference type="ARBA" id="ARBA00022723"/>
    </source>
</evidence>
<dbReference type="CDD" id="cd10548">
    <property type="entry name" value="cupin_CDO"/>
    <property type="match status" value="1"/>
</dbReference>
<dbReference type="GO" id="GO:0019448">
    <property type="term" value="P:L-cysteine catabolic process"/>
    <property type="evidence" value="ECO:0007669"/>
    <property type="project" value="TreeGrafter"/>
</dbReference>
<feature type="binding site" evidence="8">
    <location>
        <position position="102"/>
    </location>
    <ligand>
        <name>Fe cation</name>
        <dbReference type="ChEBI" id="CHEBI:24875"/>
        <note>catalytic</note>
    </ligand>
</feature>
<dbReference type="OrthoDB" id="543511at2759"/>
<feature type="binding site" evidence="8">
    <location>
        <position position="158"/>
    </location>
    <ligand>
        <name>Fe cation</name>
        <dbReference type="ChEBI" id="CHEBI:24875"/>
        <note>catalytic</note>
    </ligand>
</feature>
<dbReference type="PANTHER" id="PTHR12918:SF1">
    <property type="entry name" value="CYSTEINE DIOXYGENASE TYPE 1"/>
    <property type="match status" value="1"/>
</dbReference>
<dbReference type="EC" id="1.13.11.20" evidence="2 9"/>
<organism evidence="10 11">
    <name type="scientific">Coemansia reversa (strain ATCC 12441 / NRRL 1564)</name>
    <dbReference type="NCBI Taxonomy" id="763665"/>
    <lineage>
        <taxon>Eukaryota</taxon>
        <taxon>Fungi</taxon>
        <taxon>Fungi incertae sedis</taxon>
        <taxon>Zoopagomycota</taxon>
        <taxon>Kickxellomycotina</taxon>
        <taxon>Kickxellomycetes</taxon>
        <taxon>Kickxellales</taxon>
        <taxon>Kickxellaceae</taxon>
        <taxon>Coemansia</taxon>
    </lineage>
</organism>
<evidence type="ECO:0000256" key="2">
    <source>
        <dbReference type="ARBA" id="ARBA00013133"/>
    </source>
</evidence>
<comment type="cofactor">
    <cofactor evidence="9">
        <name>Fe cation</name>
        <dbReference type="ChEBI" id="CHEBI:24875"/>
    </cofactor>
    <text evidence="9">Binds 1 Fe cation per subunit.</text>
</comment>
<evidence type="ECO:0000313" key="10">
    <source>
        <dbReference type="EMBL" id="PIA16733.1"/>
    </source>
</evidence>
<dbReference type="GO" id="GO:0017172">
    <property type="term" value="F:cysteine dioxygenase activity"/>
    <property type="evidence" value="ECO:0007669"/>
    <property type="project" value="UniProtKB-UniRule"/>
</dbReference>
<keyword evidence="7" id="KW-0883">Thioether bond</keyword>
<evidence type="ECO:0000256" key="7">
    <source>
        <dbReference type="PIRSR" id="PIRSR610300-50"/>
    </source>
</evidence>
<evidence type="ECO:0000256" key="5">
    <source>
        <dbReference type="ARBA" id="ARBA00023002"/>
    </source>
</evidence>
<dbReference type="Pfam" id="PF05995">
    <property type="entry name" value="CDO_I"/>
    <property type="match status" value="1"/>
</dbReference>
<dbReference type="InterPro" id="IPR010300">
    <property type="entry name" value="CDO_1"/>
</dbReference>
<gene>
    <name evidence="10" type="ORF">COEREDRAFT_81084</name>
</gene>